<feature type="compositionally biased region" description="Polar residues" evidence="9">
    <location>
        <begin position="433"/>
        <end position="443"/>
    </location>
</feature>
<feature type="chain" id="PRO_5019120091" evidence="10">
    <location>
        <begin position="18"/>
        <end position="507"/>
    </location>
</feature>
<evidence type="ECO:0000256" key="9">
    <source>
        <dbReference type="SAM" id="MobiDB-lite"/>
    </source>
</evidence>
<feature type="disulfide bond" evidence="7">
    <location>
        <begin position="309"/>
        <end position="343"/>
    </location>
</feature>
<feature type="active site" evidence="6">
    <location>
        <position position="273"/>
    </location>
</feature>
<keyword evidence="5 8" id="KW-0378">Hydrolase</keyword>
<dbReference type="PROSITE" id="PS51767">
    <property type="entry name" value="PEPTIDASE_A1"/>
    <property type="match status" value="1"/>
</dbReference>
<keyword evidence="7" id="KW-1015">Disulfide bond</keyword>
<evidence type="ECO:0000256" key="5">
    <source>
        <dbReference type="ARBA" id="ARBA00022801"/>
    </source>
</evidence>
<evidence type="ECO:0000256" key="3">
    <source>
        <dbReference type="ARBA" id="ARBA00022729"/>
    </source>
</evidence>
<dbReference type="PANTHER" id="PTHR47966">
    <property type="entry name" value="BETA-SITE APP-CLEAVING ENZYME, ISOFORM A-RELATED"/>
    <property type="match status" value="1"/>
</dbReference>
<evidence type="ECO:0000256" key="10">
    <source>
        <dbReference type="SAM" id="SignalP"/>
    </source>
</evidence>
<name>A0A446BLH9_9PEZI</name>
<dbReference type="InterPro" id="IPR021109">
    <property type="entry name" value="Peptidase_aspartic_dom_sf"/>
</dbReference>
<dbReference type="PROSITE" id="PS00141">
    <property type="entry name" value="ASP_PROTEASE"/>
    <property type="match status" value="1"/>
</dbReference>
<proteinExistence type="inferred from homology"/>
<dbReference type="PANTHER" id="PTHR47966:SF65">
    <property type="entry name" value="ASPARTIC-TYPE ENDOPEPTIDASE"/>
    <property type="match status" value="1"/>
</dbReference>
<dbReference type="PRINTS" id="PR00792">
    <property type="entry name" value="PEPSIN"/>
</dbReference>
<feature type="compositionally biased region" description="Polar residues" evidence="9">
    <location>
        <begin position="457"/>
        <end position="467"/>
    </location>
</feature>
<dbReference type="AlphaFoldDB" id="A0A446BLH9"/>
<evidence type="ECO:0000256" key="1">
    <source>
        <dbReference type="ARBA" id="ARBA00007447"/>
    </source>
</evidence>
<evidence type="ECO:0000256" key="7">
    <source>
        <dbReference type="PIRSR" id="PIRSR601461-2"/>
    </source>
</evidence>
<feature type="compositionally biased region" description="Gly residues" evidence="9">
    <location>
        <begin position="472"/>
        <end position="481"/>
    </location>
</feature>
<feature type="region of interest" description="Disordered" evidence="9">
    <location>
        <begin position="431"/>
        <end position="481"/>
    </location>
</feature>
<keyword evidence="3 10" id="KW-0732">Signal</keyword>
<feature type="active site" evidence="6">
    <location>
        <position position="82"/>
    </location>
</feature>
<sequence length="507" mass="52482">MLPLILASPLLAPAVAAASGTLPISPRGDGIIRSPVNAIRGPAPKLRGRQNSVEVANQDSGTRYAVEIEVGTPAQKLTLTLDTGSPDTWVNPTCATANVPSDCNSFPRFDYRKSSSFNATDVVDTIVYGIGNATIQYAYETVTIGSATIKHQVIGVAKESHRIPLGILGVSPPLQGTGDYPYVLDTMASQGLIKSRAFSLDLRGIDNPNGAIIFGGIDTGKYIGSLAKLPMLTPEQSPGGANRYYVTLTGVGLTLPDGEATRSDEIDVPVFLDSGSTISYLPTRIFEAFAESFTDGEYDPRSGFYYVPCDVADSAGSIDFYFGSKAIKVPLQDIIWQVDDDYCVLGILPGDVGLDSEYILGDSFLRAAYAVFDQDNRNIHLAQAANCGTHLVAIGSGADAVPSSTGQCTALPTPTATTDSDSATETLDVTATRAPTNTFTGTAPTVALGPGPAASRVSDSGTAGTPQATAGSSGGPGGGPNAAGRGVQVGFGAVAAFVAVHLLAWIF</sequence>
<keyword evidence="2 8" id="KW-0645">Protease</keyword>
<evidence type="ECO:0000313" key="12">
    <source>
        <dbReference type="EMBL" id="SPQ23364.1"/>
    </source>
</evidence>
<feature type="region of interest" description="Disordered" evidence="9">
    <location>
        <begin position="404"/>
        <end position="423"/>
    </location>
</feature>
<gene>
    <name evidence="12" type="ORF">TT172_LOCUS5783</name>
</gene>
<evidence type="ECO:0000259" key="11">
    <source>
        <dbReference type="PROSITE" id="PS51767"/>
    </source>
</evidence>
<protein>
    <submittedName>
        <fullName evidence="12">B803b936-2943-4f74-ad16-5f9bfdd4b5d9</fullName>
    </submittedName>
</protein>
<comment type="similarity">
    <text evidence="1 8">Belongs to the peptidase A1 family.</text>
</comment>
<dbReference type="EMBL" id="OUUZ01000010">
    <property type="protein sequence ID" value="SPQ23364.1"/>
    <property type="molecule type" value="Genomic_DNA"/>
</dbReference>
<evidence type="ECO:0000256" key="4">
    <source>
        <dbReference type="ARBA" id="ARBA00022750"/>
    </source>
</evidence>
<dbReference type="InterPro" id="IPR033876">
    <property type="entry name" value="SAP-like"/>
</dbReference>
<dbReference type="CDD" id="cd05474">
    <property type="entry name" value="SAP_like"/>
    <property type="match status" value="1"/>
</dbReference>
<keyword evidence="4 8" id="KW-0064">Aspartyl protease</keyword>
<evidence type="ECO:0000313" key="13">
    <source>
        <dbReference type="Proteomes" id="UP000289323"/>
    </source>
</evidence>
<dbReference type="GO" id="GO:0006508">
    <property type="term" value="P:proteolysis"/>
    <property type="evidence" value="ECO:0007669"/>
    <property type="project" value="UniProtKB-KW"/>
</dbReference>
<organism evidence="12 13">
    <name type="scientific">Thermothielavioides terrestris</name>
    <dbReference type="NCBI Taxonomy" id="2587410"/>
    <lineage>
        <taxon>Eukaryota</taxon>
        <taxon>Fungi</taxon>
        <taxon>Dikarya</taxon>
        <taxon>Ascomycota</taxon>
        <taxon>Pezizomycotina</taxon>
        <taxon>Sordariomycetes</taxon>
        <taxon>Sordariomycetidae</taxon>
        <taxon>Sordariales</taxon>
        <taxon>Chaetomiaceae</taxon>
        <taxon>Thermothielavioides</taxon>
    </lineage>
</organism>
<dbReference type="InterPro" id="IPR001969">
    <property type="entry name" value="Aspartic_peptidase_AS"/>
</dbReference>
<dbReference type="SUPFAM" id="SSF50630">
    <property type="entry name" value="Acid proteases"/>
    <property type="match status" value="1"/>
</dbReference>
<reference evidence="12 13" key="1">
    <citation type="submission" date="2018-04" db="EMBL/GenBank/DDBJ databases">
        <authorList>
            <person name="Huttner S."/>
            <person name="Dainat J."/>
        </authorList>
    </citation>
    <scope>NUCLEOTIDE SEQUENCE [LARGE SCALE GENOMIC DNA]</scope>
</reference>
<dbReference type="Gene3D" id="2.40.70.10">
    <property type="entry name" value="Acid Proteases"/>
    <property type="match status" value="2"/>
</dbReference>
<dbReference type="Pfam" id="PF00026">
    <property type="entry name" value="Asp"/>
    <property type="match status" value="1"/>
</dbReference>
<dbReference type="InterPro" id="IPR001461">
    <property type="entry name" value="Aspartic_peptidase_A1"/>
</dbReference>
<dbReference type="InterPro" id="IPR033121">
    <property type="entry name" value="PEPTIDASE_A1"/>
</dbReference>
<evidence type="ECO:0000256" key="2">
    <source>
        <dbReference type="ARBA" id="ARBA00022670"/>
    </source>
</evidence>
<dbReference type="Proteomes" id="UP000289323">
    <property type="component" value="Unassembled WGS sequence"/>
</dbReference>
<accession>A0A446BLH9</accession>
<feature type="compositionally biased region" description="Low complexity" evidence="9">
    <location>
        <begin position="409"/>
        <end position="423"/>
    </location>
</feature>
<dbReference type="GO" id="GO:0004190">
    <property type="term" value="F:aspartic-type endopeptidase activity"/>
    <property type="evidence" value="ECO:0007669"/>
    <property type="project" value="UniProtKB-KW"/>
</dbReference>
<evidence type="ECO:0000256" key="8">
    <source>
        <dbReference type="RuleBase" id="RU000454"/>
    </source>
</evidence>
<feature type="signal peptide" evidence="10">
    <location>
        <begin position="1"/>
        <end position="17"/>
    </location>
</feature>
<feature type="domain" description="Peptidase A1" evidence="11">
    <location>
        <begin position="64"/>
        <end position="382"/>
    </location>
</feature>
<evidence type="ECO:0000256" key="6">
    <source>
        <dbReference type="PIRSR" id="PIRSR601461-1"/>
    </source>
</evidence>